<comment type="caution">
    <text evidence="3">The sequence shown here is derived from an EMBL/GenBank/DDBJ whole genome shotgun (WGS) entry which is preliminary data.</text>
</comment>
<accession>A0A8J6YKR1</accession>
<dbReference type="EMBL" id="JACZHT010000001">
    <property type="protein sequence ID" value="MBE1236415.1"/>
    <property type="molecule type" value="Genomic_DNA"/>
</dbReference>
<proteinExistence type="inferred from homology"/>
<dbReference type="HAMAP" id="MF_00758">
    <property type="entry name" value="UPF0301"/>
    <property type="match status" value="1"/>
</dbReference>
<evidence type="ECO:0000256" key="2">
    <source>
        <dbReference type="HAMAP-Rule" id="MF_00758"/>
    </source>
</evidence>
<dbReference type="Pfam" id="PF02622">
    <property type="entry name" value="DUF179"/>
    <property type="match status" value="1"/>
</dbReference>
<gene>
    <name evidence="3" type="ORF">IHV25_01940</name>
</gene>
<keyword evidence="4" id="KW-1185">Reference proteome</keyword>
<dbReference type="NCBIfam" id="NF001268">
    <property type="entry name" value="PRK00228.1-4"/>
    <property type="match status" value="1"/>
</dbReference>
<reference evidence="3" key="1">
    <citation type="submission" date="2020-10" db="EMBL/GenBank/DDBJ databases">
        <title>Genome sequence of the unusual species of purple photosynthetic bacteria, Phaeovibrio sulfidiphilus DSM 23193, type strain.</title>
        <authorList>
            <person name="Kyndt J.A."/>
            <person name="Meyer T.E."/>
        </authorList>
    </citation>
    <scope>NUCLEOTIDE SEQUENCE</scope>
    <source>
        <strain evidence="3">DSM 23193</strain>
    </source>
</reference>
<dbReference type="Proteomes" id="UP000631034">
    <property type="component" value="Unassembled WGS sequence"/>
</dbReference>
<dbReference type="InterPro" id="IPR003774">
    <property type="entry name" value="AlgH-like"/>
</dbReference>
<dbReference type="SUPFAM" id="SSF143456">
    <property type="entry name" value="VC0467-like"/>
    <property type="match status" value="1"/>
</dbReference>
<dbReference type="GO" id="GO:0005829">
    <property type="term" value="C:cytosol"/>
    <property type="evidence" value="ECO:0007669"/>
    <property type="project" value="TreeGrafter"/>
</dbReference>
<dbReference type="PANTHER" id="PTHR30327">
    <property type="entry name" value="UNCHARACTERIZED PROTEIN YQGE"/>
    <property type="match status" value="1"/>
</dbReference>
<dbReference type="PANTHER" id="PTHR30327:SF1">
    <property type="entry name" value="UPF0301 PROTEIN YQGE"/>
    <property type="match status" value="1"/>
</dbReference>
<evidence type="ECO:0000256" key="1">
    <source>
        <dbReference type="ARBA" id="ARBA00009600"/>
    </source>
</evidence>
<evidence type="ECO:0000313" key="4">
    <source>
        <dbReference type="Proteomes" id="UP000631034"/>
    </source>
</evidence>
<comment type="similarity">
    <text evidence="1 2">Belongs to the UPF0301 (AlgH) family.</text>
</comment>
<dbReference type="AlphaFoldDB" id="A0A8J6YKR1"/>
<evidence type="ECO:0000313" key="3">
    <source>
        <dbReference type="EMBL" id="MBE1236415.1"/>
    </source>
</evidence>
<organism evidence="3 4">
    <name type="scientific">Phaeovibrio sulfidiphilus</name>
    <dbReference type="NCBI Taxonomy" id="1220600"/>
    <lineage>
        <taxon>Bacteria</taxon>
        <taxon>Pseudomonadati</taxon>
        <taxon>Pseudomonadota</taxon>
        <taxon>Alphaproteobacteria</taxon>
        <taxon>Rhodospirillales</taxon>
        <taxon>Rhodospirillaceae</taxon>
        <taxon>Phaeovibrio</taxon>
    </lineage>
</organism>
<dbReference type="Gene3D" id="3.40.1740.10">
    <property type="entry name" value="VC0467-like"/>
    <property type="match status" value="1"/>
</dbReference>
<sequence>MITKTSTQTLDGYLTGQCLVAMPGMGDPRFEGAVVYLCSHSADGAMGLVINKTFEDITFPEMMDQLGIALSASCKPIQIQLGGPVETGRGFVLHTLDYHNPGTLSVDDVAALTVTLDVLRAIASGEGPRQLIMALGYAGWSAGQLDSEIRDNVWLTVPADHDLLFDLPLEDRYLAAMARIGVHPHVLSEHAGHA</sequence>
<dbReference type="RefSeq" id="WP_192533276.1">
    <property type="nucleotide sequence ID" value="NZ_JACZHT010000001.1"/>
</dbReference>
<name>A0A8J6YKR1_9PROT</name>
<protein>
    <recommendedName>
        <fullName evidence="2">UPF0301 protein IHV25_01940</fullName>
    </recommendedName>
</protein>